<evidence type="ECO:0000313" key="2">
    <source>
        <dbReference type="EMBL" id="KIM92567.1"/>
    </source>
</evidence>
<dbReference type="EMBL" id="KN832918">
    <property type="protein sequence ID" value="KIM92567.1"/>
    <property type="molecule type" value="Genomic_DNA"/>
</dbReference>
<gene>
    <name evidence="2" type="ORF">OIDMADRAFT_62453</name>
</gene>
<dbReference type="InParanoid" id="A0A0C3CSB9"/>
<accession>A0A0C3CSB9</accession>
<reference evidence="3" key="2">
    <citation type="submission" date="2015-01" db="EMBL/GenBank/DDBJ databases">
        <title>Evolutionary Origins and Diversification of the Mycorrhizal Mutualists.</title>
        <authorList>
            <consortium name="DOE Joint Genome Institute"/>
            <consortium name="Mycorrhizal Genomics Consortium"/>
            <person name="Kohler A."/>
            <person name="Kuo A."/>
            <person name="Nagy L.G."/>
            <person name="Floudas D."/>
            <person name="Copeland A."/>
            <person name="Barry K.W."/>
            <person name="Cichocki N."/>
            <person name="Veneault-Fourrey C."/>
            <person name="LaButti K."/>
            <person name="Lindquist E.A."/>
            <person name="Lipzen A."/>
            <person name="Lundell T."/>
            <person name="Morin E."/>
            <person name="Murat C."/>
            <person name="Riley R."/>
            <person name="Ohm R."/>
            <person name="Sun H."/>
            <person name="Tunlid A."/>
            <person name="Henrissat B."/>
            <person name="Grigoriev I.V."/>
            <person name="Hibbett D.S."/>
            <person name="Martin F."/>
        </authorList>
    </citation>
    <scope>NUCLEOTIDE SEQUENCE [LARGE SCALE GENOMIC DNA]</scope>
    <source>
        <strain evidence="3">Zn</strain>
    </source>
</reference>
<protein>
    <recommendedName>
        <fullName evidence="4">Ubiquitin 3 binding protein But2 C-terminal domain-containing protein</fullName>
    </recommendedName>
</protein>
<proteinExistence type="predicted"/>
<evidence type="ECO:0000313" key="3">
    <source>
        <dbReference type="Proteomes" id="UP000054321"/>
    </source>
</evidence>
<dbReference type="Proteomes" id="UP000054321">
    <property type="component" value="Unassembled WGS sequence"/>
</dbReference>
<evidence type="ECO:0008006" key="4">
    <source>
        <dbReference type="Google" id="ProtNLM"/>
    </source>
</evidence>
<dbReference type="HOGENOM" id="CLU_883069_0_0_1"/>
<sequence>MYSLFLMGLLTAASRCLAYTDMVARGSHHGFDTSGDVIGSAEGGTLDTGNFAQDLVTIAFTNPPHIRGTITVGNTTNSLSSIGSEPTSPDCGLVQGGSMAEAHCTVQITSSTFRPQKLNSDEIYMNLTDTLIMDQLNAQTFDDMTGFNTTGEVNITTTTNTTSASLDPCIYTYKTILSLRKDVHQWYLAERRTTNQVCTQGKCSVSVTETDTITYTFNVGCKITEWINAGLAVTKASAVAEGHEGYTGYKVRNEDTIYCPPISHTIKSYKILLRSPNKGHRGSDFYCVYGEKYVRHKGVKYWKRYTKGGPKNVHD</sequence>
<keyword evidence="1" id="KW-0732">Signal</keyword>
<evidence type="ECO:0000256" key="1">
    <source>
        <dbReference type="SAM" id="SignalP"/>
    </source>
</evidence>
<reference evidence="2 3" key="1">
    <citation type="submission" date="2014-04" db="EMBL/GenBank/DDBJ databases">
        <authorList>
            <consortium name="DOE Joint Genome Institute"/>
            <person name="Kuo A."/>
            <person name="Martino E."/>
            <person name="Perotto S."/>
            <person name="Kohler A."/>
            <person name="Nagy L.G."/>
            <person name="Floudas D."/>
            <person name="Copeland A."/>
            <person name="Barry K.W."/>
            <person name="Cichocki N."/>
            <person name="Veneault-Fourrey C."/>
            <person name="LaButti K."/>
            <person name="Lindquist E.A."/>
            <person name="Lipzen A."/>
            <person name="Lundell T."/>
            <person name="Morin E."/>
            <person name="Murat C."/>
            <person name="Sun H."/>
            <person name="Tunlid A."/>
            <person name="Henrissat B."/>
            <person name="Grigoriev I.V."/>
            <person name="Hibbett D.S."/>
            <person name="Martin F."/>
            <person name="Nordberg H.P."/>
            <person name="Cantor M.N."/>
            <person name="Hua S.X."/>
        </authorList>
    </citation>
    <scope>NUCLEOTIDE SEQUENCE [LARGE SCALE GENOMIC DNA]</scope>
    <source>
        <strain evidence="2 3">Zn</strain>
    </source>
</reference>
<feature type="signal peptide" evidence="1">
    <location>
        <begin position="1"/>
        <end position="18"/>
    </location>
</feature>
<organism evidence="2 3">
    <name type="scientific">Oidiodendron maius (strain Zn)</name>
    <dbReference type="NCBI Taxonomy" id="913774"/>
    <lineage>
        <taxon>Eukaryota</taxon>
        <taxon>Fungi</taxon>
        <taxon>Dikarya</taxon>
        <taxon>Ascomycota</taxon>
        <taxon>Pezizomycotina</taxon>
        <taxon>Leotiomycetes</taxon>
        <taxon>Leotiomycetes incertae sedis</taxon>
        <taxon>Myxotrichaceae</taxon>
        <taxon>Oidiodendron</taxon>
    </lineage>
</organism>
<feature type="chain" id="PRO_5002162708" description="Ubiquitin 3 binding protein But2 C-terminal domain-containing protein" evidence="1">
    <location>
        <begin position="19"/>
        <end position="315"/>
    </location>
</feature>
<dbReference type="AlphaFoldDB" id="A0A0C3CSB9"/>
<keyword evidence="3" id="KW-1185">Reference proteome</keyword>
<name>A0A0C3CSB9_OIDMZ</name>